<dbReference type="AlphaFoldDB" id="A0A7G6YFP4"/>
<gene>
    <name evidence="1" type="ORF">F1C12_20780</name>
</gene>
<reference evidence="2" key="1">
    <citation type="submission" date="2019-09" db="EMBL/GenBank/DDBJ databases">
        <title>Antimicrobial potential of Antarctic Bacteria.</title>
        <authorList>
            <person name="Benaud N."/>
            <person name="Edwards R.J."/>
            <person name="Ferrari B.C."/>
        </authorList>
    </citation>
    <scope>NUCLEOTIDE SEQUENCE [LARGE SCALE GENOMIC DNA]</scope>
    <source>
        <strain evidence="2">INR9</strain>
    </source>
</reference>
<name>A0A7G6YFP4_9MICO</name>
<dbReference type="EMBL" id="CP043641">
    <property type="protein sequence ID" value="QNE37309.1"/>
    <property type="molecule type" value="Genomic_DNA"/>
</dbReference>
<sequence length="63" mass="6828">MSITTTATQQPKDFEQRAQESFFVALCDCDESSFVYGYGCIHPFHLVTTSTSGASAKDGGDRS</sequence>
<dbReference type="KEGG" id="lse:F1C12_20780"/>
<accession>A0A7G6YFP4</accession>
<dbReference type="RefSeq" id="WP_185276714.1">
    <property type="nucleotide sequence ID" value="NZ_CP043641.1"/>
</dbReference>
<proteinExistence type="predicted"/>
<evidence type="ECO:0000313" key="2">
    <source>
        <dbReference type="Proteomes" id="UP000515511"/>
    </source>
</evidence>
<evidence type="ECO:0000313" key="1">
    <source>
        <dbReference type="EMBL" id="QNE37309.1"/>
    </source>
</evidence>
<protein>
    <submittedName>
        <fullName evidence="1">Uncharacterized protein</fullName>
    </submittedName>
</protein>
<organism evidence="1 2">
    <name type="scientific">Leifsonia shinshuensis</name>
    <dbReference type="NCBI Taxonomy" id="150026"/>
    <lineage>
        <taxon>Bacteria</taxon>
        <taxon>Bacillati</taxon>
        <taxon>Actinomycetota</taxon>
        <taxon>Actinomycetes</taxon>
        <taxon>Micrococcales</taxon>
        <taxon>Microbacteriaceae</taxon>
        <taxon>Leifsonia</taxon>
    </lineage>
</organism>
<dbReference type="Proteomes" id="UP000515511">
    <property type="component" value="Chromosome"/>
</dbReference>